<feature type="compositionally biased region" description="Pro residues" evidence="1">
    <location>
        <begin position="114"/>
        <end position="123"/>
    </location>
</feature>
<proteinExistence type="predicted"/>
<feature type="compositionally biased region" description="Basic and acidic residues" evidence="1">
    <location>
        <begin position="289"/>
        <end position="309"/>
    </location>
</feature>
<sequence length="475" mass="53582">MMHSNTLNYEPASGSSSSSPNTRIARTSLVLSWNGEAHDLSILCWKTQCSSQSVLYPSKRQARQLPEIDEQHALKLWEPIPRSEAPFRRSYTADAAMSSSSSSHSSSRQQSPSAPGPLSPCPFPTMSSSSQPQEEEDEPSPRPFDMQNISPCSSPAPTPSNNNNNNNSRQNLNQPGPRPKVDYKRLYHPQGEEGEDLNDSRRSLNSANSSRHISFQEQQLQRTLEEERRINSDGKGCMYHEEPVEPSYHSPMEPSYPMPSPVEPSYPMPCPFDMPQQQEEQPVYEPEPIMEKQPYKSSEKESYRCDRRQRSPSPPLPAAASGSKTVMEIAPNMFVPYKGSHETWEAVQMGHFTVTTCFACALQLVVIDTAEFLVCPDCHTVSPLSYSDSSQVERCGVGLGIKREWCDTEGALVMGEQQQQQSSYHSNDMPSMQSYPDEEDRMHQKAMKEEEKFSSSQHFEPHHHQPMGRRATFMI</sequence>
<feature type="compositionally biased region" description="Low complexity" evidence="1">
    <location>
        <begin position="150"/>
        <end position="175"/>
    </location>
</feature>
<protein>
    <submittedName>
        <fullName evidence="2">Uncharacterized protein</fullName>
    </submittedName>
</protein>
<feature type="compositionally biased region" description="Basic and acidic residues" evidence="1">
    <location>
        <begin position="440"/>
        <end position="463"/>
    </location>
</feature>
<dbReference type="Proteomes" id="UP001153069">
    <property type="component" value="Unassembled WGS sequence"/>
</dbReference>
<reference evidence="2" key="1">
    <citation type="submission" date="2020-06" db="EMBL/GenBank/DDBJ databases">
        <authorList>
            <consortium name="Plant Systems Biology data submission"/>
        </authorList>
    </citation>
    <scope>NUCLEOTIDE SEQUENCE</scope>
    <source>
        <strain evidence="2">D6</strain>
    </source>
</reference>
<name>A0A9N8EMW9_9STRA</name>
<organism evidence="2 3">
    <name type="scientific">Seminavis robusta</name>
    <dbReference type="NCBI Taxonomy" id="568900"/>
    <lineage>
        <taxon>Eukaryota</taxon>
        <taxon>Sar</taxon>
        <taxon>Stramenopiles</taxon>
        <taxon>Ochrophyta</taxon>
        <taxon>Bacillariophyta</taxon>
        <taxon>Bacillariophyceae</taxon>
        <taxon>Bacillariophycidae</taxon>
        <taxon>Naviculales</taxon>
        <taxon>Naviculaceae</taxon>
        <taxon>Seminavis</taxon>
    </lineage>
</organism>
<dbReference type="AlphaFoldDB" id="A0A9N8EMW9"/>
<evidence type="ECO:0000256" key="1">
    <source>
        <dbReference type="SAM" id="MobiDB-lite"/>
    </source>
</evidence>
<feature type="compositionally biased region" description="Low complexity" evidence="1">
    <location>
        <begin position="203"/>
        <end position="222"/>
    </location>
</feature>
<dbReference type="EMBL" id="CAICTM010001253">
    <property type="protein sequence ID" value="CAB9521969.1"/>
    <property type="molecule type" value="Genomic_DNA"/>
</dbReference>
<feature type="compositionally biased region" description="Low complexity" evidence="1">
    <location>
        <begin position="275"/>
        <end position="287"/>
    </location>
</feature>
<feature type="compositionally biased region" description="Polar residues" evidence="1">
    <location>
        <begin position="416"/>
        <end position="434"/>
    </location>
</feature>
<feature type="region of interest" description="Disordered" evidence="1">
    <location>
        <begin position="1"/>
        <end position="22"/>
    </location>
</feature>
<feature type="compositionally biased region" description="Low complexity" evidence="1">
    <location>
        <begin position="98"/>
        <end position="113"/>
    </location>
</feature>
<comment type="caution">
    <text evidence="2">The sequence shown here is derived from an EMBL/GenBank/DDBJ whole genome shotgun (WGS) entry which is preliminary data.</text>
</comment>
<evidence type="ECO:0000313" key="3">
    <source>
        <dbReference type="Proteomes" id="UP001153069"/>
    </source>
</evidence>
<gene>
    <name evidence="2" type="ORF">SEMRO_1255_G256470.2</name>
</gene>
<accession>A0A9N8EMW9</accession>
<feature type="region of interest" description="Disordered" evidence="1">
    <location>
        <begin position="416"/>
        <end position="475"/>
    </location>
</feature>
<keyword evidence="3" id="KW-1185">Reference proteome</keyword>
<feature type="compositionally biased region" description="Basic and acidic residues" evidence="1">
    <location>
        <begin position="223"/>
        <end position="243"/>
    </location>
</feature>
<evidence type="ECO:0000313" key="2">
    <source>
        <dbReference type="EMBL" id="CAB9521969.1"/>
    </source>
</evidence>
<feature type="region of interest" description="Disordered" evidence="1">
    <location>
        <begin position="72"/>
        <end position="323"/>
    </location>
</feature>
<feature type="compositionally biased region" description="Pro residues" evidence="1">
    <location>
        <begin position="254"/>
        <end position="272"/>
    </location>
</feature>